<evidence type="ECO:0000256" key="3">
    <source>
        <dbReference type="ARBA" id="ARBA00022722"/>
    </source>
</evidence>
<evidence type="ECO:0000313" key="12">
    <source>
        <dbReference type="Proteomes" id="UP000260828"/>
    </source>
</evidence>
<dbReference type="EMBL" id="NFKP01000002">
    <property type="protein sequence ID" value="OUP71014.1"/>
    <property type="molecule type" value="Genomic_DNA"/>
</dbReference>
<dbReference type="Proteomes" id="UP000196386">
    <property type="component" value="Unassembled WGS sequence"/>
</dbReference>
<evidence type="ECO:0000256" key="6">
    <source>
        <dbReference type="HAMAP-Rule" id="MF_00337"/>
    </source>
</evidence>
<comment type="catalytic activity">
    <reaction evidence="6">
        <text>Exonucleolytic cleavage in either 5'- to 3'- or 3'- to 5'-direction to yield nucleoside 5'-phosphates.</text>
        <dbReference type="EC" id="3.1.11.6"/>
    </reaction>
</comment>
<sequence length="68" mass="7250">MAKTMTLESAVARLEEIVSTLGGDVPLDEAVKLYAEAVKLVDFSNGKIEAARLKIEKLSAAKEDSDAV</sequence>
<dbReference type="EC" id="3.1.11.6" evidence="6"/>
<reference evidence="11" key="2">
    <citation type="submission" date="2017-04" db="EMBL/GenBank/DDBJ databases">
        <title>Function of individual gut microbiota members based on whole genome sequencing of pure cultures obtained from chicken caecum.</title>
        <authorList>
            <person name="Medvecky M."/>
            <person name="Cejkova D."/>
            <person name="Polansky O."/>
            <person name="Karasova D."/>
            <person name="Kubasova T."/>
            <person name="Cizek A."/>
            <person name="Rychlik I."/>
        </authorList>
    </citation>
    <scope>NUCLEOTIDE SEQUENCE [LARGE SCALE GENOMIC DNA]</scope>
    <source>
        <strain evidence="11">An175</strain>
    </source>
</reference>
<dbReference type="AlphaFoldDB" id="A0A174PD48"/>
<dbReference type="GeneID" id="72465376"/>
<dbReference type="GO" id="GO:0009318">
    <property type="term" value="C:exodeoxyribonuclease VII complex"/>
    <property type="evidence" value="ECO:0007669"/>
    <property type="project" value="UniProtKB-UniRule"/>
</dbReference>
<name>A0A174PD48_9FIRM</name>
<dbReference type="Gene3D" id="1.10.287.1040">
    <property type="entry name" value="Exonuclease VII, small subunit"/>
    <property type="match status" value="1"/>
</dbReference>
<comment type="subcellular location">
    <subcellularLocation>
        <location evidence="6">Cytoplasm</location>
    </subcellularLocation>
</comment>
<evidence type="ECO:0000256" key="5">
    <source>
        <dbReference type="ARBA" id="ARBA00022839"/>
    </source>
</evidence>
<accession>A0A174PD48</accession>
<dbReference type="RefSeq" id="WP_024730350.1">
    <property type="nucleotide sequence ID" value="NZ_CABIWA010000009.1"/>
</dbReference>
<evidence type="ECO:0000256" key="4">
    <source>
        <dbReference type="ARBA" id="ARBA00022801"/>
    </source>
</evidence>
<dbReference type="InterPro" id="IPR003761">
    <property type="entry name" value="Exonuc_VII_S"/>
</dbReference>
<protein>
    <recommendedName>
        <fullName evidence="6">Exodeoxyribonuclease 7 small subunit</fullName>
        <ecNumber evidence="6">3.1.11.6</ecNumber>
    </recommendedName>
    <alternativeName>
        <fullName evidence="6">Exodeoxyribonuclease VII small subunit</fullName>
        <shortName evidence="6">Exonuclease VII small subunit</shortName>
    </alternativeName>
</protein>
<dbReference type="Proteomes" id="UP000095765">
    <property type="component" value="Unassembled WGS sequence"/>
</dbReference>
<comment type="function">
    <text evidence="6">Bidirectionally degrades single-stranded DNA into large acid-insoluble oligonucleotides, which are then degraded further into small acid-soluble oligonucleotides.</text>
</comment>
<reference evidence="7 10" key="1">
    <citation type="submission" date="2015-09" db="EMBL/GenBank/DDBJ databases">
        <authorList>
            <consortium name="Pathogen Informatics"/>
        </authorList>
    </citation>
    <scope>NUCLEOTIDE SEQUENCE [LARGE SCALE GENOMIC DNA]</scope>
    <source>
        <strain evidence="7 10">2789STDY5834939</strain>
    </source>
</reference>
<dbReference type="EMBL" id="QVME01000001">
    <property type="protein sequence ID" value="RGE69862.1"/>
    <property type="molecule type" value="Genomic_DNA"/>
</dbReference>
<comment type="subunit">
    <text evidence="6">Heterooligomer composed of large and small subunits.</text>
</comment>
<dbReference type="Pfam" id="PF02609">
    <property type="entry name" value="Exonuc_VII_S"/>
    <property type="match status" value="1"/>
</dbReference>
<proteinExistence type="inferred from homology"/>
<reference evidence="8" key="3">
    <citation type="journal article" date="2018" name="BMC Genomics">
        <title>Whole genome sequencing and function prediction of 133 gut anaerobes isolated from chicken caecum in pure cultures.</title>
        <authorList>
            <person name="Medvecky M."/>
            <person name="Cejkova D."/>
            <person name="Polansky O."/>
            <person name="Karasova D."/>
            <person name="Kubasova T."/>
            <person name="Cizek A."/>
            <person name="Rychlik I."/>
        </authorList>
    </citation>
    <scope>NUCLEOTIDE SEQUENCE</scope>
    <source>
        <strain evidence="8">An175</strain>
    </source>
</reference>
<organism evidence="7 10">
    <name type="scientific">Anaerotruncus colihominis</name>
    <dbReference type="NCBI Taxonomy" id="169435"/>
    <lineage>
        <taxon>Bacteria</taxon>
        <taxon>Bacillati</taxon>
        <taxon>Bacillota</taxon>
        <taxon>Clostridia</taxon>
        <taxon>Eubacteriales</taxon>
        <taxon>Oscillospiraceae</taxon>
        <taxon>Anaerotruncus</taxon>
    </lineage>
</organism>
<keyword evidence="2 6" id="KW-0963">Cytoplasm</keyword>
<comment type="similarity">
    <text evidence="1 6">Belongs to the XseB family.</text>
</comment>
<evidence type="ECO:0000313" key="9">
    <source>
        <dbReference type="EMBL" id="RGE69862.1"/>
    </source>
</evidence>
<dbReference type="GO" id="GO:0008855">
    <property type="term" value="F:exodeoxyribonuclease VII activity"/>
    <property type="evidence" value="ECO:0007669"/>
    <property type="project" value="UniProtKB-UniRule"/>
</dbReference>
<evidence type="ECO:0000313" key="8">
    <source>
        <dbReference type="EMBL" id="OUP71014.1"/>
    </source>
</evidence>
<keyword evidence="3 6" id="KW-0540">Nuclease</keyword>
<dbReference type="EMBL" id="CZBE01000007">
    <property type="protein sequence ID" value="CUP56335.1"/>
    <property type="molecule type" value="Genomic_DNA"/>
</dbReference>
<dbReference type="GO" id="GO:0005737">
    <property type="term" value="C:cytoplasm"/>
    <property type="evidence" value="ECO:0007669"/>
    <property type="project" value="UniProtKB-SubCell"/>
</dbReference>
<evidence type="ECO:0000256" key="2">
    <source>
        <dbReference type="ARBA" id="ARBA00022490"/>
    </source>
</evidence>
<keyword evidence="4 6" id="KW-0378">Hydrolase</keyword>
<dbReference type="NCBIfam" id="TIGR01280">
    <property type="entry name" value="xseB"/>
    <property type="match status" value="1"/>
</dbReference>
<dbReference type="GO" id="GO:0006308">
    <property type="term" value="P:DNA catabolic process"/>
    <property type="evidence" value="ECO:0007669"/>
    <property type="project" value="UniProtKB-UniRule"/>
</dbReference>
<evidence type="ECO:0000313" key="10">
    <source>
        <dbReference type="Proteomes" id="UP000095765"/>
    </source>
</evidence>
<dbReference type="HAMAP" id="MF_00337">
    <property type="entry name" value="Exonuc_7_S"/>
    <property type="match status" value="1"/>
</dbReference>
<reference evidence="9 12" key="4">
    <citation type="submission" date="2018-08" db="EMBL/GenBank/DDBJ databases">
        <title>A genome reference for cultivated species of the human gut microbiota.</title>
        <authorList>
            <person name="Zou Y."/>
            <person name="Xue W."/>
            <person name="Luo G."/>
        </authorList>
    </citation>
    <scope>NUCLEOTIDE SEQUENCE [LARGE SCALE GENOMIC DNA]</scope>
    <source>
        <strain evidence="9 12">TF05-12AC</strain>
    </source>
</reference>
<evidence type="ECO:0000313" key="11">
    <source>
        <dbReference type="Proteomes" id="UP000196386"/>
    </source>
</evidence>
<gene>
    <name evidence="6 9" type="primary">xseB</name>
    <name evidence="8" type="ORF">B5F11_02810</name>
    <name evidence="9" type="ORF">DXC40_02025</name>
    <name evidence="7" type="ORF">ERS852551_01192</name>
</gene>
<dbReference type="Proteomes" id="UP000260828">
    <property type="component" value="Unassembled WGS sequence"/>
</dbReference>
<dbReference type="OrthoDB" id="49164at2"/>
<dbReference type="InterPro" id="IPR037004">
    <property type="entry name" value="Exonuc_VII_ssu_sf"/>
</dbReference>
<evidence type="ECO:0000256" key="1">
    <source>
        <dbReference type="ARBA" id="ARBA00009998"/>
    </source>
</evidence>
<keyword evidence="5 6" id="KW-0269">Exonuclease</keyword>
<dbReference type="SUPFAM" id="SSF116842">
    <property type="entry name" value="XseB-like"/>
    <property type="match status" value="1"/>
</dbReference>
<evidence type="ECO:0000313" key="7">
    <source>
        <dbReference type="EMBL" id="CUP56335.1"/>
    </source>
</evidence>